<organism evidence="2 3">
    <name type="scientific">Sphingomonas prati</name>
    <dbReference type="NCBI Taxonomy" id="1843237"/>
    <lineage>
        <taxon>Bacteria</taxon>
        <taxon>Pseudomonadati</taxon>
        <taxon>Pseudomonadota</taxon>
        <taxon>Alphaproteobacteria</taxon>
        <taxon>Sphingomonadales</taxon>
        <taxon>Sphingomonadaceae</taxon>
        <taxon>Sphingomonas</taxon>
    </lineage>
</organism>
<gene>
    <name evidence="2" type="ORF">FHS99_003106</name>
</gene>
<accession>A0A7W9BUZ5</accession>
<dbReference type="SUPFAM" id="SSF56300">
    <property type="entry name" value="Metallo-dependent phosphatases"/>
    <property type="match status" value="1"/>
</dbReference>
<dbReference type="PANTHER" id="PTHR42850:SF7">
    <property type="entry name" value="BIS(5'-NUCLEOSYL)-TETRAPHOSPHATASE PRPE [ASYMMETRICAL]"/>
    <property type="match status" value="1"/>
</dbReference>
<dbReference type="Gene3D" id="3.60.21.10">
    <property type="match status" value="1"/>
</dbReference>
<dbReference type="InterPro" id="IPR004843">
    <property type="entry name" value="Calcineurin-like_PHP"/>
</dbReference>
<dbReference type="EMBL" id="JACIJR010000007">
    <property type="protein sequence ID" value="MBB5730603.1"/>
    <property type="molecule type" value="Genomic_DNA"/>
</dbReference>
<dbReference type="Proteomes" id="UP000546701">
    <property type="component" value="Unassembled WGS sequence"/>
</dbReference>
<dbReference type="Pfam" id="PF00149">
    <property type="entry name" value="Metallophos"/>
    <property type="match status" value="1"/>
</dbReference>
<dbReference type="InterPro" id="IPR029052">
    <property type="entry name" value="Metallo-depent_PP-like"/>
</dbReference>
<dbReference type="GO" id="GO:0005737">
    <property type="term" value="C:cytoplasm"/>
    <property type="evidence" value="ECO:0007669"/>
    <property type="project" value="TreeGrafter"/>
</dbReference>
<dbReference type="PANTHER" id="PTHR42850">
    <property type="entry name" value="METALLOPHOSPHOESTERASE"/>
    <property type="match status" value="1"/>
</dbReference>
<comment type="caution">
    <text evidence="2">The sequence shown here is derived from an EMBL/GenBank/DDBJ whole genome shotgun (WGS) entry which is preliminary data.</text>
</comment>
<name>A0A7W9BUZ5_9SPHN</name>
<dbReference type="AlphaFoldDB" id="A0A7W9BUZ5"/>
<feature type="domain" description="Calcineurin-like phosphoesterase" evidence="1">
    <location>
        <begin position="3"/>
        <end position="130"/>
    </location>
</feature>
<evidence type="ECO:0000313" key="3">
    <source>
        <dbReference type="Proteomes" id="UP000546701"/>
    </source>
</evidence>
<keyword evidence="3" id="KW-1185">Reference proteome</keyword>
<sequence length="314" mass="35077">MNYDIIGDIHGHVGKLEYLLPKLGYRRSGSTWGHSERQAIFLGDFIDRGPHQIASYRVARRMVDAGNALAVMGNHELNAVAWNTFAGEHPLRPHTKGNRHQHAVFLDEVEQDRALHSEITEWFATLPLWLDLPGIRVVHACWHPEQMREVETSLTDHRALEGEALVRATQGDHNIFGVESASTPEFRCVETLTKGREVALPHGCAFDDADGIARHSVRIRWWDTAAVTVRDAALLGPQHLERIPAEWLLPPGAVLGYRDEKPLFIGHYWLTGTPTVLAPNLACVDYSAGKGGPLVAYRWDGETKLDNARFVASD</sequence>
<dbReference type="InterPro" id="IPR050126">
    <property type="entry name" value="Ap4A_hydrolase"/>
</dbReference>
<dbReference type="OrthoDB" id="9807890at2"/>
<evidence type="ECO:0000259" key="1">
    <source>
        <dbReference type="Pfam" id="PF00149"/>
    </source>
</evidence>
<dbReference type="RefSeq" id="WP_157176904.1">
    <property type="nucleotide sequence ID" value="NZ_BMJP01000005.1"/>
</dbReference>
<protein>
    <recommendedName>
        <fullName evidence="1">Calcineurin-like phosphoesterase domain-containing protein</fullName>
    </recommendedName>
</protein>
<dbReference type="GO" id="GO:0016791">
    <property type="term" value="F:phosphatase activity"/>
    <property type="evidence" value="ECO:0007669"/>
    <property type="project" value="TreeGrafter"/>
</dbReference>
<evidence type="ECO:0000313" key="2">
    <source>
        <dbReference type="EMBL" id="MBB5730603.1"/>
    </source>
</evidence>
<proteinExistence type="predicted"/>
<reference evidence="2 3" key="1">
    <citation type="submission" date="2020-08" db="EMBL/GenBank/DDBJ databases">
        <title>Genomic Encyclopedia of Type Strains, Phase IV (KMG-IV): sequencing the most valuable type-strain genomes for metagenomic binning, comparative biology and taxonomic classification.</title>
        <authorList>
            <person name="Goeker M."/>
        </authorList>
    </citation>
    <scope>NUCLEOTIDE SEQUENCE [LARGE SCALE GENOMIC DNA]</scope>
    <source>
        <strain evidence="2 3">DSM 103336</strain>
    </source>
</reference>